<evidence type="ECO:0000313" key="3">
    <source>
        <dbReference type="Proteomes" id="UP000315295"/>
    </source>
</evidence>
<evidence type="ECO:0000313" key="2">
    <source>
        <dbReference type="EMBL" id="TQD77965.1"/>
    </source>
</evidence>
<dbReference type="InterPro" id="IPR027031">
    <property type="entry name" value="Gly-tRNA_synthase/POLG2"/>
</dbReference>
<protein>
    <recommendedName>
        <fullName evidence="1">Anticodon-binding domain-containing protein</fullName>
    </recommendedName>
</protein>
<dbReference type="GO" id="GO:0070150">
    <property type="term" value="P:mitochondrial glycyl-tRNA aminoacylation"/>
    <property type="evidence" value="ECO:0007669"/>
    <property type="project" value="TreeGrafter"/>
</dbReference>
<evidence type="ECO:0000259" key="1">
    <source>
        <dbReference type="Pfam" id="PF03129"/>
    </source>
</evidence>
<comment type="caution">
    <text evidence="2">The sequence shown here is derived from an EMBL/GenBank/DDBJ whole genome shotgun (WGS) entry which is preliminary data.</text>
</comment>
<dbReference type="Proteomes" id="UP000315295">
    <property type="component" value="Unassembled WGS sequence"/>
</dbReference>
<dbReference type="PANTHER" id="PTHR10745">
    <property type="entry name" value="GLYCYL-TRNA SYNTHETASE/DNA POLYMERASE SUBUNIT GAMMA-2"/>
    <property type="match status" value="1"/>
</dbReference>
<dbReference type="InterPro" id="IPR036621">
    <property type="entry name" value="Anticodon-bd_dom_sf"/>
</dbReference>
<name>A0A540KUQ4_MALBA</name>
<accession>A0A540KUQ4</accession>
<organism evidence="2 3">
    <name type="scientific">Malus baccata</name>
    <name type="common">Siberian crab apple</name>
    <name type="synonym">Pyrus baccata</name>
    <dbReference type="NCBI Taxonomy" id="106549"/>
    <lineage>
        <taxon>Eukaryota</taxon>
        <taxon>Viridiplantae</taxon>
        <taxon>Streptophyta</taxon>
        <taxon>Embryophyta</taxon>
        <taxon>Tracheophyta</taxon>
        <taxon>Spermatophyta</taxon>
        <taxon>Magnoliopsida</taxon>
        <taxon>eudicotyledons</taxon>
        <taxon>Gunneridae</taxon>
        <taxon>Pentapetalae</taxon>
        <taxon>rosids</taxon>
        <taxon>fabids</taxon>
        <taxon>Rosales</taxon>
        <taxon>Rosaceae</taxon>
        <taxon>Amygdaloideae</taxon>
        <taxon>Maleae</taxon>
        <taxon>Malus</taxon>
    </lineage>
</organism>
<sequence length="165" mass="18074">MWTLKAGKVARLEVDATIEALNALKLEKAAVEKDFQATLSSGKGSGNKEVLWQAVSNTLEHHLFYIKSFNIYGGILGLYVYGRLVAPSSTSIGKRYARTDELGVPFAITVDSTSSVTLRERDSKDQIRVDVKEAASVVKDVAEGVRSWDAVWETFPHHSSASADE</sequence>
<dbReference type="InterPro" id="IPR004154">
    <property type="entry name" value="Anticodon-bd"/>
</dbReference>
<dbReference type="STRING" id="106549.A0A540KUQ4"/>
<keyword evidence="3" id="KW-1185">Reference proteome</keyword>
<dbReference type="PANTHER" id="PTHR10745:SF0">
    <property type="entry name" value="GLYCINE--TRNA LIGASE"/>
    <property type="match status" value="1"/>
</dbReference>
<dbReference type="EMBL" id="VIEB01000933">
    <property type="protein sequence ID" value="TQD77965.1"/>
    <property type="molecule type" value="Genomic_DNA"/>
</dbReference>
<dbReference type="Gene3D" id="3.40.50.800">
    <property type="entry name" value="Anticodon-binding domain"/>
    <property type="match status" value="1"/>
</dbReference>
<feature type="domain" description="Anticodon-binding" evidence="1">
    <location>
        <begin position="87"/>
        <end position="139"/>
    </location>
</feature>
<dbReference type="AlphaFoldDB" id="A0A540KUQ4"/>
<reference evidence="2 3" key="1">
    <citation type="journal article" date="2019" name="G3 (Bethesda)">
        <title>Sequencing of a Wild Apple (Malus baccata) Genome Unravels the Differences Between Cultivated and Wild Apple Species Regarding Disease Resistance and Cold Tolerance.</title>
        <authorList>
            <person name="Chen X."/>
        </authorList>
    </citation>
    <scope>NUCLEOTIDE SEQUENCE [LARGE SCALE GENOMIC DNA]</scope>
    <source>
        <strain evidence="3">cv. Shandingzi</strain>
        <tissue evidence="2">Leaves</tissue>
    </source>
</reference>
<dbReference type="GO" id="GO:0005739">
    <property type="term" value="C:mitochondrion"/>
    <property type="evidence" value="ECO:0007669"/>
    <property type="project" value="TreeGrafter"/>
</dbReference>
<dbReference type="SUPFAM" id="SSF52954">
    <property type="entry name" value="Class II aaRS ABD-related"/>
    <property type="match status" value="1"/>
</dbReference>
<dbReference type="GO" id="GO:0004820">
    <property type="term" value="F:glycine-tRNA ligase activity"/>
    <property type="evidence" value="ECO:0007669"/>
    <property type="project" value="TreeGrafter"/>
</dbReference>
<gene>
    <name evidence="2" type="ORF">C1H46_036498</name>
</gene>
<proteinExistence type="predicted"/>
<dbReference type="Pfam" id="PF03129">
    <property type="entry name" value="HGTP_anticodon"/>
    <property type="match status" value="1"/>
</dbReference>